<dbReference type="EMBL" id="LUGH01000759">
    <property type="protein sequence ID" value="OBZ82915.1"/>
    <property type="molecule type" value="Genomic_DNA"/>
</dbReference>
<proteinExistence type="predicted"/>
<keyword evidence="1" id="KW-0677">Repeat</keyword>
<feature type="compositionally biased region" description="Polar residues" evidence="2">
    <location>
        <begin position="279"/>
        <end position="291"/>
    </location>
</feature>
<dbReference type="InterPro" id="IPR011990">
    <property type="entry name" value="TPR-like_helical_dom_sf"/>
</dbReference>
<keyword evidence="4" id="KW-1185">Reference proteome</keyword>
<dbReference type="Pfam" id="PF08238">
    <property type="entry name" value="Sel1"/>
    <property type="match status" value="6"/>
</dbReference>
<dbReference type="AlphaFoldDB" id="A0A1C7N1A1"/>
<feature type="region of interest" description="Disordered" evidence="2">
    <location>
        <begin position="277"/>
        <end position="317"/>
    </location>
</feature>
<evidence type="ECO:0000313" key="3">
    <source>
        <dbReference type="EMBL" id="OBZ82915.1"/>
    </source>
</evidence>
<dbReference type="SUPFAM" id="SSF81901">
    <property type="entry name" value="HCP-like"/>
    <property type="match status" value="2"/>
</dbReference>
<dbReference type="PANTHER" id="PTHR46430:SF1">
    <property type="entry name" value="CHITIN SYNTHASE REGULATOR SKT5-RELATED"/>
    <property type="match status" value="1"/>
</dbReference>
<dbReference type="STRING" id="101091.A0A1C7N1A1"/>
<feature type="region of interest" description="Disordered" evidence="2">
    <location>
        <begin position="217"/>
        <end position="265"/>
    </location>
</feature>
<gene>
    <name evidence="3" type="primary">SKT5_2</name>
    <name evidence="3" type="ORF">A0J61_09037</name>
</gene>
<feature type="region of interest" description="Disordered" evidence="2">
    <location>
        <begin position="1"/>
        <end position="25"/>
    </location>
</feature>
<dbReference type="PANTHER" id="PTHR46430">
    <property type="entry name" value="PROTEIN SKT5-RELATED"/>
    <property type="match status" value="1"/>
</dbReference>
<accession>A0A1C7N1A1</accession>
<evidence type="ECO:0000313" key="4">
    <source>
        <dbReference type="Proteomes" id="UP000093000"/>
    </source>
</evidence>
<protein>
    <submittedName>
        <fullName evidence="3">Protein SKT5</fullName>
    </submittedName>
</protein>
<reference evidence="3 4" key="1">
    <citation type="submission" date="2016-03" db="EMBL/GenBank/DDBJ databases">
        <title>Choanephora cucurbitarum.</title>
        <authorList>
            <person name="Min B."/>
            <person name="Park H."/>
            <person name="Park J.-H."/>
            <person name="Shin H.-D."/>
            <person name="Choi I.-G."/>
        </authorList>
    </citation>
    <scope>NUCLEOTIDE SEQUENCE [LARGE SCALE GENOMIC DNA]</scope>
    <source>
        <strain evidence="3 4">KUS-F28377</strain>
    </source>
</reference>
<dbReference type="Proteomes" id="UP000093000">
    <property type="component" value="Unassembled WGS sequence"/>
</dbReference>
<name>A0A1C7N1A1_9FUNG</name>
<dbReference type="InterPro" id="IPR051726">
    <property type="entry name" value="Chitin_Synth_Reg"/>
</dbReference>
<dbReference type="Gene3D" id="1.25.40.10">
    <property type="entry name" value="Tetratricopeptide repeat domain"/>
    <property type="match status" value="2"/>
</dbReference>
<evidence type="ECO:0000256" key="2">
    <source>
        <dbReference type="SAM" id="MobiDB-lite"/>
    </source>
</evidence>
<feature type="compositionally biased region" description="Polar residues" evidence="2">
    <location>
        <begin position="231"/>
        <end position="259"/>
    </location>
</feature>
<dbReference type="OrthoDB" id="272077at2759"/>
<dbReference type="InterPro" id="IPR006597">
    <property type="entry name" value="Sel1-like"/>
</dbReference>
<dbReference type="SMART" id="SM00671">
    <property type="entry name" value="SEL1"/>
    <property type="match status" value="6"/>
</dbReference>
<organism evidence="3 4">
    <name type="scientific">Choanephora cucurbitarum</name>
    <dbReference type="NCBI Taxonomy" id="101091"/>
    <lineage>
        <taxon>Eukaryota</taxon>
        <taxon>Fungi</taxon>
        <taxon>Fungi incertae sedis</taxon>
        <taxon>Mucoromycota</taxon>
        <taxon>Mucoromycotina</taxon>
        <taxon>Mucoromycetes</taxon>
        <taxon>Mucorales</taxon>
        <taxon>Mucorineae</taxon>
        <taxon>Choanephoraceae</taxon>
        <taxon>Choanephoroideae</taxon>
        <taxon>Choanephora</taxon>
    </lineage>
</organism>
<dbReference type="InParanoid" id="A0A1C7N1A1"/>
<comment type="caution">
    <text evidence="3">The sequence shown here is derived from an EMBL/GenBank/DDBJ whole genome shotgun (WGS) entry which is preliminary data.</text>
</comment>
<evidence type="ECO:0000256" key="1">
    <source>
        <dbReference type="ARBA" id="ARBA00022737"/>
    </source>
</evidence>
<sequence>MDLIHTTSDADVQSEQRDFSFKPLDSMDSFESYQDEPTLRPARHTLLLVEDEDMSSEEEEEGSTLSSDKFFLLNKDKVDSIRKTRPLPQLPSRNKEGAGAFVDVKKPNRIAAQELFQMLSKHQSELEENGGDTSDEDEEYGGVFALKTQMPSPKLSAKEQLHLYYHEHSYKLMTPVEEVDEEDQLFNEVSSTDSENEDDHDASVIKRLSDISLEDATSGRTTPLLTDDSPRTSLEYAQQRPSLERPSSYSPLQAMADSSPQHDKSLLSDVQKLAEMSKSMETPTVSPSLLPSQAAHLSPSSSVKLPEMPTPSSSNSSIASISLTHDIKTYRRMAEKTHDRHIQFTFATYLIQLVNSNDEQLKKPAREKLQVEAEYWIEKLAKSDYAKALYIKGKWHHDLRSSKIFVGSQYKKVNHAKAFKCFQKAAKYGSIDAHYELAEYWMVRKEYKKSISSYRYAASKNHVQSLYKLANVLLRGLLNQSKDIQQGIIYLRRAADVNKPESAQSAFDLACIFSNDLESVDLERTPEIDVFMTAKNYAAAVDYFKKADQYGLVNATYRLGHIYEMGLNYVAPDPWVAFKYFSRAAERRHEGAMMNLSRIYRTGIVDCLRPRPDLAYSWCLRVANNGNEVAEYTLGLYYERGVGVNIDLLQATEWFRKSASKGYQPANEKLSILMPNTQSKGYNQVQNTGLVA</sequence>
<feature type="compositionally biased region" description="Polar residues" evidence="2">
    <location>
        <begin position="1"/>
        <end position="13"/>
    </location>
</feature>